<dbReference type="EMBL" id="JAYMYQ010000010">
    <property type="protein sequence ID" value="KAK7308735.1"/>
    <property type="molecule type" value="Genomic_DNA"/>
</dbReference>
<name>A0AAN9PQY3_CANGL</name>
<dbReference type="Proteomes" id="UP001367508">
    <property type="component" value="Unassembled WGS sequence"/>
</dbReference>
<evidence type="ECO:0000313" key="2">
    <source>
        <dbReference type="Proteomes" id="UP001367508"/>
    </source>
</evidence>
<dbReference type="PANTHER" id="PTHR36891:SF1">
    <property type="entry name" value="OS01G0127400 PROTEIN"/>
    <property type="match status" value="1"/>
</dbReference>
<sequence length="411" mass="44330">MKGMAALNLNLATTSSFLTPSRSKPTTTLSCSFSSQPFKCKREYTSVMIVPTGIGAAIGGYAGDALPVTRALSSVVDCLITHPNVLNAAMLYWPMPNTLYVEGYALDRFAEGLWALQPVHQNRVGLVLDAGIEEELQVRHLQVADAARASLGLPVVEYIVTDTPLKVEKWVDPETGQSTGRIKHPDSLFRAVQTLVNRSKVNAIAVVGRFPDDDTDDVDDYRLGMGIDLLAGVEAVISHLVVKEFQIPCAHAPALSPLPMSLSLNPKSAAEEIGYTFLPCVLAGLSKAPQYMVMDSNSMEKGCILASDVDSVILPKDACGGDASLAFARNEKKKPLIITVEENETVLNDSADKLGLEVLHVSNYWEAIGVIAAHKAGIDPFSLRRDKILNIGRSSFMRVNGHSISREGVIS</sequence>
<dbReference type="PANTHER" id="PTHR36891">
    <property type="entry name" value="OS01G0127400 PROTEIN"/>
    <property type="match status" value="1"/>
</dbReference>
<dbReference type="Pfam" id="PF11805">
    <property type="entry name" value="DUF3326"/>
    <property type="match status" value="1"/>
</dbReference>
<gene>
    <name evidence="1" type="ORF">VNO77_42361</name>
</gene>
<protein>
    <submittedName>
        <fullName evidence="1">Uncharacterized protein</fullName>
    </submittedName>
</protein>
<reference evidence="1 2" key="1">
    <citation type="submission" date="2024-01" db="EMBL/GenBank/DDBJ databases">
        <title>The genomes of 5 underutilized Papilionoideae crops provide insights into root nodulation and disease resistanc.</title>
        <authorList>
            <person name="Jiang F."/>
        </authorList>
    </citation>
    <scope>NUCLEOTIDE SEQUENCE [LARGE SCALE GENOMIC DNA]</scope>
    <source>
        <strain evidence="1">LVBAO_FW01</strain>
        <tissue evidence="1">Leaves</tissue>
    </source>
</reference>
<dbReference type="AlphaFoldDB" id="A0AAN9PQY3"/>
<organism evidence="1 2">
    <name type="scientific">Canavalia gladiata</name>
    <name type="common">Sword bean</name>
    <name type="synonym">Dolichos gladiatus</name>
    <dbReference type="NCBI Taxonomy" id="3824"/>
    <lineage>
        <taxon>Eukaryota</taxon>
        <taxon>Viridiplantae</taxon>
        <taxon>Streptophyta</taxon>
        <taxon>Embryophyta</taxon>
        <taxon>Tracheophyta</taxon>
        <taxon>Spermatophyta</taxon>
        <taxon>Magnoliopsida</taxon>
        <taxon>eudicotyledons</taxon>
        <taxon>Gunneridae</taxon>
        <taxon>Pentapetalae</taxon>
        <taxon>rosids</taxon>
        <taxon>fabids</taxon>
        <taxon>Fabales</taxon>
        <taxon>Fabaceae</taxon>
        <taxon>Papilionoideae</taxon>
        <taxon>50 kb inversion clade</taxon>
        <taxon>NPAAA clade</taxon>
        <taxon>indigoferoid/millettioid clade</taxon>
        <taxon>Phaseoleae</taxon>
        <taxon>Canavalia</taxon>
    </lineage>
</organism>
<accession>A0AAN9PQY3</accession>
<comment type="caution">
    <text evidence="1">The sequence shown here is derived from an EMBL/GenBank/DDBJ whole genome shotgun (WGS) entry which is preliminary data.</text>
</comment>
<keyword evidence="2" id="KW-1185">Reference proteome</keyword>
<proteinExistence type="predicted"/>
<evidence type="ECO:0000313" key="1">
    <source>
        <dbReference type="EMBL" id="KAK7308735.1"/>
    </source>
</evidence>
<dbReference type="InterPro" id="IPR021763">
    <property type="entry name" value="DUF3326"/>
</dbReference>